<evidence type="ECO:0000256" key="1">
    <source>
        <dbReference type="ARBA" id="ARBA00005513"/>
    </source>
</evidence>
<keyword evidence="17" id="KW-0175">Coiled coil</keyword>
<feature type="coiled-coil region" evidence="17">
    <location>
        <begin position="47"/>
        <end position="147"/>
    </location>
</feature>
<dbReference type="SUPFAM" id="SSF81573">
    <property type="entry name" value="F1F0 ATP synthase subunit B, membrane domain"/>
    <property type="match status" value="1"/>
</dbReference>
<comment type="caution">
    <text evidence="18">The sequence shown here is derived from an EMBL/GenBank/DDBJ whole genome shotgun (WGS) entry which is preliminary data.</text>
</comment>
<dbReference type="InterPro" id="IPR050059">
    <property type="entry name" value="ATP_synthase_B_chain"/>
</dbReference>
<organism evidence="18 19">
    <name type="scientific">Rhodohalobacter sulfatireducens</name>
    <dbReference type="NCBI Taxonomy" id="2911366"/>
    <lineage>
        <taxon>Bacteria</taxon>
        <taxon>Pseudomonadati</taxon>
        <taxon>Balneolota</taxon>
        <taxon>Balneolia</taxon>
        <taxon>Balneolales</taxon>
        <taxon>Balneolaceae</taxon>
        <taxon>Rhodohalobacter</taxon>
    </lineage>
</organism>
<dbReference type="PANTHER" id="PTHR33445:SF1">
    <property type="entry name" value="ATP SYNTHASE SUBUNIT B"/>
    <property type="match status" value="1"/>
</dbReference>
<dbReference type="HAMAP" id="MF_01398">
    <property type="entry name" value="ATP_synth_b_bprime"/>
    <property type="match status" value="1"/>
</dbReference>
<keyword evidence="7 15" id="KW-1133">Transmembrane helix</keyword>
<keyword evidence="4 15" id="KW-0138">CF(0)</keyword>
<comment type="function">
    <text evidence="11 15">F(1)F(0) ATP synthase produces ATP from ADP in the presence of a proton or sodium gradient. F-type ATPases consist of two structural domains, F(1) containing the extramembraneous catalytic core and F(0) containing the membrane proton channel, linked together by a central stalk and a peripheral stalk. During catalysis, ATP synthesis in the catalytic domain of F(1) is coupled via a rotary mechanism of the central stalk subunits to proton translocation.</text>
</comment>
<dbReference type="InterPro" id="IPR002146">
    <property type="entry name" value="ATP_synth_b/b'su_bac/chlpt"/>
</dbReference>
<name>A0ABS9KI79_9BACT</name>
<keyword evidence="10 15" id="KW-0066">ATP synthesis</keyword>
<comment type="similarity">
    <text evidence="1 15 16">Belongs to the ATPase B chain family.</text>
</comment>
<sequence length="177" mass="19576">MTLIFAEAASGGGGAILNFNSGFAVWVAITLIIFLAVMGKYAVPLIMGALSEREERIKDSLESAEKALAKAEEISNENEKALREAEVKAQKIRKEALDDAEVLRTEKIEQAKKDASKIIEDARNTIEQEKKQALMELRSEVAELAVQSASMIIHSELDEKKNKKLVDSFINDLPKMN</sequence>
<proteinExistence type="inferred from homology"/>
<evidence type="ECO:0000256" key="6">
    <source>
        <dbReference type="ARBA" id="ARBA00022781"/>
    </source>
</evidence>
<evidence type="ECO:0000256" key="15">
    <source>
        <dbReference type="HAMAP-Rule" id="MF_01398"/>
    </source>
</evidence>
<evidence type="ECO:0000256" key="5">
    <source>
        <dbReference type="ARBA" id="ARBA00022692"/>
    </source>
</evidence>
<reference evidence="18" key="1">
    <citation type="submission" date="2022-01" db="EMBL/GenBank/DDBJ databases">
        <authorList>
            <person name="Wang Y."/>
        </authorList>
    </citation>
    <scope>NUCLEOTIDE SEQUENCE</scope>
    <source>
        <strain evidence="18">WB101</strain>
    </source>
</reference>
<evidence type="ECO:0000256" key="2">
    <source>
        <dbReference type="ARBA" id="ARBA00022448"/>
    </source>
</evidence>
<protein>
    <recommendedName>
        <fullName evidence="15">ATP synthase subunit b</fullName>
    </recommendedName>
    <alternativeName>
        <fullName evidence="15">ATP synthase F(0) sector subunit b</fullName>
    </alternativeName>
    <alternativeName>
        <fullName evidence="15">ATPase subunit I</fullName>
    </alternativeName>
    <alternativeName>
        <fullName evidence="15">F-type ATPase subunit b</fullName>
        <shortName evidence="15">F-ATPase subunit b</shortName>
    </alternativeName>
</protein>
<feature type="transmembrane region" description="Helical" evidence="15">
    <location>
        <begin position="23"/>
        <end position="43"/>
    </location>
</feature>
<comment type="function">
    <text evidence="12">Component of the F(0) channel, it forms part of the peripheral stalk, linking F(1) to F(0). The b'-subunit is a diverged and duplicated form of b found in plants and photosynthetic bacteria.</text>
</comment>
<evidence type="ECO:0000256" key="10">
    <source>
        <dbReference type="ARBA" id="ARBA00023310"/>
    </source>
</evidence>
<keyword evidence="2 15" id="KW-0813">Transport</keyword>
<comment type="subunit">
    <text evidence="13">F-type ATPases have 2 components, F(1) - the catalytic core - and F(0) - the membrane proton channel. F(1) has five subunits: alpha(3), beta(3), gamma(1), delta(1), epsilon(1). F(0) has four main subunits: a(1), b(2) and c(10-14). The alpha and beta chains form an alternating ring which encloses part of the gamma chain. F(1) is attached to F(0) by a central stalk formed by the gamma and epsilon chains, while a peripheral stalk is formed by the delta and b chains.</text>
</comment>
<dbReference type="InterPro" id="IPR028987">
    <property type="entry name" value="ATP_synth_B-like_membr_sf"/>
</dbReference>
<keyword evidence="6 15" id="KW-0375">Hydrogen ion transport</keyword>
<dbReference type="Pfam" id="PF00430">
    <property type="entry name" value="ATP-synt_B"/>
    <property type="match status" value="1"/>
</dbReference>
<evidence type="ECO:0000256" key="4">
    <source>
        <dbReference type="ARBA" id="ARBA00022547"/>
    </source>
</evidence>
<dbReference type="Proteomes" id="UP001165366">
    <property type="component" value="Unassembled WGS sequence"/>
</dbReference>
<evidence type="ECO:0000256" key="3">
    <source>
        <dbReference type="ARBA" id="ARBA00022475"/>
    </source>
</evidence>
<dbReference type="RefSeq" id="WP_237855915.1">
    <property type="nucleotide sequence ID" value="NZ_JAKLWS010000034.1"/>
</dbReference>
<keyword evidence="9 15" id="KW-0472">Membrane</keyword>
<dbReference type="EMBL" id="JAKLWS010000034">
    <property type="protein sequence ID" value="MCG2590497.1"/>
    <property type="molecule type" value="Genomic_DNA"/>
</dbReference>
<evidence type="ECO:0000256" key="13">
    <source>
        <dbReference type="ARBA" id="ARBA00026054"/>
    </source>
</evidence>
<evidence type="ECO:0000256" key="16">
    <source>
        <dbReference type="RuleBase" id="RU003848"/>
    </source>
</evidence>
<comment type="subunit">
    <text evidence="15">F-type ATPases have 2 components, F(1) - the catalytic core - and F(0) - the membrane proton channel. F(1) has five subunits: alpha(3), beta(3), gamma(1), delta(1), epsilon(1). F(0) has three main subunits: a(1), b(2) and c(10-14). The alpha and beta chains form an alternating ring which encloses part of the gamma chain. F(1) is attached to F(0) by a central stalk formed by the gamma and epsilon chains, while a peripheral stalk is formed by the delta and b chains.</text>
</comment>
<dbReference type="NCBIfam" id="TIGR01144">
    <property type="entry name" value="ATP_synt_b"/>
    <property type="match status" value="1"/>
</dbReference>
<evidence type="ECO:0000256" key="12">
    <source>
        <dbReference type="ARBA" id="ARBA00025614"/>
    </source>
</evidence>
<keyword evidence="5 15" id="KW-0812">Transmembrane</keyword>
<keyword evidence="19" id="KW-1185">Reference proteome</keyword>
<accession>A0ABS9KI79</accession>
<evidence type="ECO:0000256" key="14">
    <source>
        <dbReference type="ARBA" id="ARBA00037847"/>
    </source>
</evidence>
<reference evidence="18" key="2">
    <citation type="submission" date="2024-05" db="EMBL/GenBank/DDBJ databases">
        <title>Rhodohalobacter halophilus gen. nov., sp. nov., a moderately halophilic member of the family Balneolaceae.</title>
        <authorList>
            <person name="Xia J."/>
        </authorList>
    </citation>
    <scope>NUCLEOTIDE SEQUENCE</scope>
    <source>
        <strain evidence="18">WB101</strain>
    </source>
</reference>
<comment type="subcellular location">
    <subcellularLocation>
        <location evidence="15">Cell membrane</location>
        <topology evidence="15">Single-pass membrane protein</topology>
    </subcellularLocation>
    <subcellularLocation>
        <location evidence="14">Endomembrane system</location>
        <topology evidence="14">Single-pass membrane protein</topology>
    </subcellularLocation>
</comment>
<evidence type="ECO:0000256" key="11">
    <source>
        <dbReference type="ARBA" id="ARBA00025198"/>
    </source>
</evidence>
<dbReference type="CDD" id="cd06503">
    <property type="entry name" value="ATP-synt_Fo_b"/>
    <property type="match status" value="1"/>
</dbReference>
<evidence type="ECO:0000313" key="18">
    <source>
        <dbReference type="EMBL" id="MCG2590497.1"/>
    </source>
</evidence>
<evidence type="ECO:0000256" key="9">
    <source>
        <dbReference type="ARBA" id="ARBA00023136"/>
    </source>
</evidence>
<evidence type="ECO:0000313" key="19">
    <source>
        <dbReference type="Proteomes" id="UP001165366"/>
    </source>
</evidence>
<evidence type="ECO:0000256" key="17">
    <source>
        <dbReference type="SAM" id="Coils"/>
    </source>
</evidence>
<keyword evidence="8 15" id="KW-0406">Ion transport</keyword>
<dbReference type="Gene3D" id="1.20.5.620">
    <property type="entry name" value="F1F0 ATP synthase subunit B, membrane domain"/>
    <property type="match status" value="1"/>
</dbReference>
<evidence type="ECO:0000256" key="8">
    <source>
        <dbReference type="ARBA" id="ARBA00023065"/>
    </source>
</evidence>
<keyword evidence="3 15" id="KW-1003">Cell membrane</keyword>
<dbReference type="PANTHER" id="PTHR33445">
    <property type="entry name" value="ATP SYNTHASE SUBUNIT B', CHLOROPLASTIC"/>
    <property type="match status" value="1"/>
</dbReference>
<gene>
    <name evidence="15 18" type="primary">atpF</name>
    <name evidence="18" type="ORF">L6773_18110</name>
</gene>
<dbReference type="InterPro" id="IPR005864">
    <property type="entry name" value="ATP_synth_F0_bsu_bac"/>
</dbReference>
<evidence type="ECO:0000256" key="7">
    <source>
        <dbReference type="ARBA" id="ARBA00022989"/>
    </source>
</evidence>